<gene>
    <name evidence="2" type="ORF">DFR56_1085</name>
</gene>
<evidence type="ECO:0000313" key="2">
    <source>
        <dbReference type="EMBL" id="PXW86192.1"/>
    </source>
</evidence>
<name>A0A2V3VW29_9BACI</name>
<dbReference type="Pfam" id="PF16888">
    <property type="entry name" value="YwqH-like"/>
    <property type="match status" value="1"/>
</dbReference>
<proteinExistence type="predicted"/>
<evidence type="ECO:0000256" key="1">
    <source>
        <dbReference type="SAM" id="Coils"/>
    </source>
</evidence>
<dbReference type="Proteomes" id="UP000247978">
    <property type="component" value="Unassembled WGS sequence"/>
</dbReference>
<keyword evidence="3" id="KW-1185">Reference proteome</keyword>
<dbReference type="InterPro" id="IPR031681">
    <property type="entry name" value="YwqH-like"/>
</dbReference>
<sequence length="139" mass="16112">MSRSTLDNLYSQRTNLSNVIQEQTGMKIDLESKIAKLEAASRNLMSNIGGIEESYNTITNLHVDESMWKGTEKNKFEQQKSSFQDHINVFLTKTVDARDRIEEEKNRCETNLVDVESRISHYKGILSDVNTEIERRRNN</sequence>
<accession>A0A2V3VW29</accession>
<evidence type="ECO:0000313" key="3">
    <source>
        <dbReference type="Proteomes" id="UP000247978"/>
    </source>
</evidence>
<keyword evidence="1" id="KW-0175">Coiled coil</keyword>
<dbReference type="RefSeq" id="WP_110395619.1">
    <property type="nucleotide sequence ID" value="NZ_JADIJL010000004.1"/>
</dbReference>
<protein>
    <submittedName>
        <fullName evidence="2">Uncharacterized protein DUF5082</fullName>
    </submittedName>
</protein>
<comment type="caution">
    <text evidence="2">The sequence shown here is derived from an EMBL/GenBank/DDBJ whole genome shotgun (WGS) entry which is preliminary data.</text>
</comment>
<dbReference type="AlphaFoldDB" id="A0A2V3VW29"/>
<feature type="coiled-coil region" evidence="1">
    <location>
        <begin position="20"/>
        <end position="47"/>
    </location>
</feature>
<dbReference type="EMBL" id="QJJQ01000008">
    <property type="protein sequence ID" value="PXW86192.1"/>
    <property type="molecule type" value="Genomic_DNA"/>
</dbReference>
<reference evidence="2 3" key="1">
    <citation type="submission" date="2018-05" db="EMBL/GenBank/DDBJ databases">
        <title>Genomic Encyclopedia of Type Strains, Phase IV (KMG-IV): sequencing the most valuable type-strain genomes for metagenomic binning, comparative biology and taxonomic classification.</title>
        <authorList>
            <person name="Goeker M."/>
        </authorList>
    </citation>
    <scope>NUCLEOTIDE SEQUENCE [LARGE SCALE GENOMIC DNA]</scope>
    <source>
        <strain evidence="2 3">DSM 28556</strain>
    </source>
</reference>
<organism evidence="2 3">
    <name type="scientific">Pseudogracilibacillus auburnensis</name>
    <dbReference type="NCBI Taxonomy" id="1494959"/>
    <lineage>
        <taxon>Bacteria</taxon>
        <taxon>Bacillati</taxon>
        <taxon>Bacillota</taxon>
        <taxon>Bacilli</taxon>
        <taxon>Bacillales</taxon>
        <taxon>Bacillaceae</taxon>
        <taxon>Pseudogracilibacillus</taxon>
    </lineage>
</organism>